<gene>
    <name evidence="4" type="ordered locus">Psta_2487</name>
</gene>
<dbReference type="PROSITE" id="PS00061">
    <property type="entry name" value="ADH_SHORT"/>
    <property type="match status" value="1"/>
</dbReference>
<dbReference type="InterPro" id="IPR057326">
    <property type="entry name" value="KR_dom"/>
</dbReference>
<accession>D2R4U0</accession>
<evidence type="ECO:0000313" key="5">
    <source>
        <dbReference type="Proteomes" id="UP000001887"/>
    </source>
</evidence>
<dbReference type="STRING" id="530564.Psta_2487"/>
<dbReference type="Proteomes" id="UP000001887">
    <property type="component" value="Chromosome"/>
</dbReference>
<evidence type="ECO:0000259" key="3">
    <source>
        <dbReference type="SMART" id="SM00822"/>
    </source>
</evidence>
<comment type="similarity">
    <text evidence="1">Belongs to the short-chain dehydrogenases/reductases (SDR) family.</text>
</comment>
<protein>
    <submittedName>
        <fullName evidence="4">Short-chain dehydrogenase/reductase SDR</fullName>
    </submittedName>
</protein>
<dbReference type="PRINTS" id="PR00081">
    <property type="entry name" value="GDHRDH"/>
</dbReference>
<dbReference type="FunFam" id="3.40.50.720:FF:000084">
    <property type="entry name" value="Short-chain dehydrogenase reductase"/>
    <property type="match status" value="1"/>
</dbReference>
<dbReference type="Pfam" id="PF13561">
    <property type="entry name" value="adh_short_C2"/>
    <property type="match status" value="1"/>
</dbReference>
<keyword evidence="2" id="KW-0560">Oxidoreductase</keyword>
<evidence type="ECO:0000256" key="2">
    <source>
        <dbReference type="ARBA" id="ARBA00023002"/>
    </source>
</evidence>
<dbReference type="KEGG" id="psl:Psta_2487"/>
<name>D2R4U0_PIRSD</name>
<evidence type="ECO:0000256" key="1">
    <source>
        <dbReference type="ARBA" id="ARBA00006484"/>
    </source>
</evidence>
<dbReference type="SUPFAM" id="SSF51735">
    <property type="entry name" value="NAD(P)-binding Rossmann-fold domains"/>
    <property type="match status" value="1"/>
</dbReference>
<dbReference type="PANTHER" id="PTHR42760:SF115">
    <property type="entry name" value="3-OXOACYL-[ACYL-CARRIER-PROTEIN] REDUCTASE FABG"/>
    <property type="match status" value="1"/>
</dbReference>
<evidence type="ECO:0000313" key="4">
    <source>
        <dbReference type="EMBL" id="ADB17156.1"/>
    </source>
</evidence>
<dbReference type="PANTHER" id="PTHR42760">
    <property type="entry name" value="SHORT-CHAIN DEHYDROGENASES/REDUCTASES FAMILY MEMBER"/>
    <property type="match status" value="1"/>
</dbReference>
<dbReference type="InterPro" id="IPR020904">
    <property type="entry name" value="Sc_DH/Rdtase_CS"/>
</dbReference>
<dbReference type="Gene3D" id="3.40.50.720">
    <property type="entry name" value="NAD(P)-binding Rossmann-like Domain"/>
    <property type="match status" value="1"/>
</dbReference>
<feature type="domain" description="Ketoreductase" evidence="3">
    <location>
        <begin position="14"/>
        <end position="154"/>
    </location>
</feature>
<dbReference type="EMBL" id="CP001848">
    <property type="protein sequence ID" value="ADB17156.1"/>
    <property type="molecule type" value="Genomic_DNA"/>
</dbReference>
<organism evidence="4 5">
    <name type="scientific">Pirellula staleyi (strain ATCC 27377 / DSM 6068 / ICPB 4128)</name>
    <name type="common">Pirella staleyi</name>
    <dbReference type="NCBI Taxonomy" id="530564"/>
    <lineage>
        <taxon>Bacteria</taxon>
        <taxon>Pseudomonadati</taxon>
        <taxon>Planctomycetota</taxon>
        <taxon>Planctomycetia</taxon>
        <taxon>Pirellulales</taxon>
        <taxon>Pirellulaceae</taxon>
        <taxon>Pirellula</taxon>
    </lineage>
</organism>
<dbReference type="OrthoDB" id="9803333at2"/>
<proteinExistence type="inferred from homology"/>
<reference evidence="4 5" key="1">
    <citation type="journal article" date="2009" name="Stand. Genomic Sci.">
        <title>Complete genome sequence of Pirellula staleyi type strain (ATCC 27377).</title>
        <authorList>
            <person name="Clum A."/>
            <person name="Tindall B.J."/>
            <person name="Sikorski J."/>
            <person name="Ivanova N."/>
            <person name="Mavrommatis K."/>
            <person name="Lucas S."/>
            <person name="Glavina del Rio T."/>
            <person name="Nolan M."/>
            <person name="Chen F."/>
            <person name="Tice H."/>
            <person name="Pitluck S."/>
            <person name="Cheng J.F."/>
            <person name="Chertkov O."/>
            <person name="Brettin T."/>
            <person name="Han C."/>
            <person name="Detter J.C."/>
            <person name="Kuske C."/>
            <person name="Bruce D."/>
            <person name="Goodwin L."/>
            <person name="Ovchinikova G."/>
            <person name="Pati A."/>
            <person name="Mikhailova N."/>
            <person name="Chen A."/>
            <person name="Palaniappan K."/>
            <person name="Land M."/>
            <person name="Hauser L."/>
            <person name="Chang Y.J."/>
            <person name="Jeffries C.D."/>
            <person name="Chain P."/>
            <person name="Rohde M."/>
            <person name="Goker M."/>
            <person name="Bristow J."/>
            <person name="Eisen J.A."/>
            <person name="Markowitz V."/>
            <person name="Hugenholtz P."/>
            <person name="Kyrpides N.C."/>
            <person name="Klenk H.P."/>
            <person name="Lapidus A."/>
        </authorList>
    </citation>
    <scope>NUCLEOTIDE SEQUENCE [LARGE SCALE GENOMIC DNA]</scope>
    <source>
        <strain evidence="5">ATCC 27377 / DSM 6068 / ICPB 4128</strain>
    </source>
</reference>
<keyword evidence="5" id="KW-1185">Reference proteome</keyword>
<dbReference type="InterPro" id="IPR002347">
    <property type="entry name" value="SDR_fam"/>
</dbReference>
<dbReference type="PRINTS" id="PR00080">
    <property type="entry name" value="SDRFAMILY"/>
</dbReference>
<sequence length="260" mass="27953">MSDFVRHLFGLESQVAVVVGATGVLGGTLAEGIAQAGAHVVVAGRDEARGIARVQAIEKLGGTAEFHSVTADERASVEQLLAAVLARHGQVDMLVNCAGANSATPYFEIKDEDWNRVVESNLTTTHLGCQIFASHMRTQAEGGSILNIGSVTAHLPLSRVFAYSAAKAAVVNLTKNLAREFATQKVRVNVLCPGFFPAEQNRKILDTERVDNIMRQTPIQRFGEPQELIGPALLLLSRRAGSFITGEDLYCDGGFTSMRF</sequence>
<dbReference type="InterPro" id="IPR036291">
    <property type="entry name" value="NAD(P)-bd_dom_sf"/>
</dbReference>
<dbReference type="eggNOG" id="COG1028">
    <property type="taxonomic scope" value="Bacteria"/>
</dbReference>
<dbReference type="GO" id="GO:0016616">
    <property type="term" value="F:oxidoreductase activity, acting on the CH-OH group of donors, NAD or NADP as acceptor"/>
    <property type="evidence" value="ECO:0007669"/>
    <property type="project" value="UniProtKB-ARBA"/>
</dbReference>
<dbReference type="HOGENOM" id="CLU_010194_1_1_0"/>
<dbReference type="AlphaFoldDB" id="D2R4U0"/>
<dbReference type="SMART" id="SM00822">
    <property type="entry name" value="PKS_KR"/>
    <property type="match status" value="1"/>
</dbReference>